<name>A0A4Y4D4B0_KOCVA</name>
<reference evidence="1 2" key="1">
    <citation type="submission" date="2019-06" db="EMBL/GenBank/DDBJ databases">
        <title>Whole genome shotgun sequence of Kocuria varians NBRC 15358.</title>
        <authorList>
            <person name="Hosoyama A."/>
            <person name="Uohara A."/>
            <person name="Ohji S."/>
            <person name="Ichikawa N."/>
        </authorList>
    </citation>
    <scope>NUCLEOTIDE SEQUENCE [LARGE SCALE GENOMIC DNA]</scope>
    <source>
        <strain evidence="1 2">NBRC 15358</strain>
    </source>
</reference>
<dbReference type="Proteomes" id="UP000315730">
    <property type="component" value="Unassembled WGS sequence"/>
</dbReference>
<keyword evidence="2" id="KW-1185">Reference proteome</keyword>
<sequence length="73" mass="8081">MQEHFLAVVGGQETETLVCVEPLDLARGHRDHLSLSSLRLRLVRPRAAVDAVAYEVNSLSPRRRAPPLIQPTA</sequence>
<dbReference type="EMBL" id="BJNW01000003">
    <property type="protein sequence ID" value="GEC98403.1"/>
    <property type="molecule type" value="Genomic_DNA"/>
</dbReference>
<evidence type="ECO:0000313" key="1">
    <source>
        <dbReference type="EMBL" id="GEC98403.1"/>
    </source>
</evidence>
<comment type="caution">
    <text evidence="1">The sequence shown here is derived from an EMBL/GenBank/DDBJ whole genome shotgun (WGS) entry which is preliminary data.</text>
</comment>
<gene>
    <name evidence="1" type="ORF">KVA01_05580</name>
</gene>
<accession>A0A4Y4D4B0</accession>
<dbReference type="AlphaFoldDB" id="A0A4Y4D4B0"/>
<protein>
    <submittedName>
        <fullName evidence="1">Uncharacterized protein</fullName>
    </submittedName>
</protein>
<evidence type="ECO:0000313" key="2">
    <source>
        <dbReference type="Proteomes" id="UP000315730"/>
    </source>
</evidence>
<organism evidence="1 2">
    <name type="scientific">Kocuria varians</name>
    <name type="common">Micrococcus varians</name>
    <dbReference type="NCBI Taxonomy" id="1272"/>
    <lineage>
        <taxon>Bacteria</taxon>
        <taxon>Bacillati</taxon>
        <taxon>Actinomycetota</taxon>
        <taxon>Actinomycetes</taxon>
        <taxon>Micrococcales</taxon>
        <taxon>Micrococcaceae</taxon>
        <taxon>Kocuria</taxon>
    </lineage>
</organism>
<proteinExistence type="predicted"/>